<keyword evidence="6" id="KW-1185">Reference proteome</keyword>
<evidence type="ECO:0000256" key="3">
    <source>
        <dbReference type="ARBA" id="ARBA00023163"/>
    </source>
</evidence>
<evidence type="ECO:0000313" key="5">
    <source>
        <dbReference type="EMBL" id="MSU89502.1"/>
    </source>
</evidence>
<dbReference type="RefSeq" id="WP_154445980.1">
    <property type="nucleotide sequence ID" value="NZ_WIND01000004.1"/>
</dbReference>
<dbReference type="SMART" id="SM00895">
    <property type="entry name" value="FCD"/>
    <property type="match status" value="1"/>
</dbReference>
<dbReference type="InterPro" id="IPR011711">
    <property type="entry name" value="GntR_C"/>
</dbReference>
<dbReference type="GO" id="GO:0003677">
    <property type="term" value="F:DNA binding"/>
    <property type="evidence" value="ECO:0007669"/>
    <property type="project" value="UniProtKB-KW"/>
</dbReference>
<dbReference type="InterPro" id="IPR036390">
    <property type="entry name" value="WH_DNA-bd_sf"/>
</dbReference>
<dbReference type="InterPro" id="IPR008920">
    <property type="entry name" value="TF_FadR/GntR_C"/>
</dbReference>
<dbReference type="SUPFAM" id="SSF46785">
    <property type="entry name" value="Winged helix' DNA-binding domain"/>
    <property type="match status" value="1"/>
</dbReference>
<evidence type="ECO:0000313" key="6">
    <source>
        <dbReference type="Proteomes" id="UP000474957"/>
    </source>
</evidence>
<evidence type="ECO:0000259" key="4">
    <source>
        <dbReference type="PROSITE" id="PS50949"/>
    </source>
</evidence>
<accession>A0A6L5Z073</accession>
<dbReference type="Gene3D" id="1.10.10.10">
    <property type="entry name" value="Winged helix-like DNA-binding domain superfamily/Winged helix DNA-binding domain"/>
    <property type="match status" value="1"/>
</dbReference>
<dbReference type="Proteomes" id="UP000474957">
    <property type="component" value="Unassembled WGS sequence"/>
</dbReference>
<gene>
    <name evidence="5" type="ORF">GE300_07725</name>
</gene>
<dbReference type="PANTHER" id="PTHR43537:SF5">
    <property type="entry name" value="UXU OPERON TRANSCRIPTIONAL REGULATOR"/>
    <property type="match status" value="1"/>
</dbReference>
<keyword evidence="3" id="KW-0804">Transcription</keyword>
<dbReference type="PRINTS" id="PR00035">
    <property type="entry name" value="HTHGNTR"/>
</dbReference>
<comment type="caution">
    <text evidence="5">The sequence shown here is derived from an EMBL/GenBank/DDBJ whole genome shotgun (WGS) entry which is preliminary data.</text>
</comment>
<organism evidence="5 6">
    <name type="scientific">Halovulum marinum</name>
    <dbReference type="NCBI Taxonomy" id="2662447"/>
    <lineage>
        <taxon>Bacteria</taxon>
        <taxon>Pseudomonadati</taxon>
        <taxon>Pseudomonadota</taxon>
        <taxon>Alphaproteobacteria</taxon>
        <taxon>Rhodobacterales</taxon>
        <taxon>Paracoccaceae</taxon>
        <taxon>Halovulum</taxon>
    </lineage>
</organism>
<dbReference type="Gene3D" id="1.20.120.530">
    <property type="entry name" value="GntR ligand-binding domain-like"/>
    <property type="match status" value="1"/>
</dbReference>
<name>A0A6L5Z073_9RHOB</name>
<dbReference type="InterPro" id="IPR036388">
    <property type="entry name" value="WH-like_DNA-bd_sf"/>
</dbReference>
<proteinExistence type="predicted"/>
<dbReference type="InterPro" id="IPR000524">
    <property type="entry name" value="Tscrpt_reg_HTH_GntR"/>
</dbReference>
<dbReference type="SUPFAM" id="SSF48008">
    <property type="entry name" value="GntR ligand-binding domain-like"/>
    <property type="match status" value="1"/>
</dbReference>
<dbReference type="PROSITE" id="PS50949">
    <property type="entry name" value="HTH_GNTR"/>
    <property type="match status" value="1"/>
</dbReference>
<dbReference type="Pfam" id="PF07729">
    <property type="entry name" value="FCD"/>
    <property type="match status" value="1"/>
</dbReference>
<dbReference type="SMART" id="SM00345">
    <property type="entry name" value="HTH_GNTR"/>
    <property type="match status" value="1"/>
</dbReference>
<dbReference type="Pfam" id="PF00392">
    <property type="entry name" value="GntR"/>
    <property type="match status" value="1"/>
</dbReference>
<feature type="domain" description="HTH gntR-type" evidence="4">
    <location>
        <begin position="11"/>
        <end position="79"/>
    </location>
</feature>
<dbReference type="CDD" id="cd07377">
    <property type="entry name" value="WHTH_GntR"/>
    <property type="match status" value="1"/>
</dbReference>
<dbReference type="GO" id="GO:0003700">
    <property type="term" value="F:DNA-binding transcription factor activity"/>
    <property type="evidence" value="ECO:0007669"/>
    <property type="project" value="InterPro"/>
</dbReference>
<protein>
    <submittedName>
        <fullName evidence="5">FCD domain-containing protein</fullName>
    </submittedName>
</protein>
<dbReference type="PANTHER" id="PTHR43537">
    <property type="entry name" value="TRANSCRIPTIONAL REGULATOR, GNTR FAMILY"/>
    <property type="match status" value="1"/>
</dbReference>
<evidence type="ECO:0000256" key="2">
    <source>
        <dbReference type="ARBA" id="ARBA00023125"/>
    </source>
</evidence>
<dbReference type="EMBL" id="WIND01000004">
    <property type="protein sequence ID" value="MSU89502.1"/>
    <property type="molecule type" value="Genomic_DNA"/>
</dbReference>
<sequence length="244" mass="26497">MTGTASRSGGRTLVASTTEALRRQIDSGRYRPGDRLPSEARLTAEFNVSRTVVREAIATLRADRLVEPRQGAGVFVLPPPEPVALPFRTVDPARVSSMIEMLELRTAVECEAAALAAQRRSPSQEVAILEALQAVRARAAAGQPTAEADFELHLAIADATNNPRFREFLTLIGPGMIPRRALDASSPGPDPAAYQRVLDEEHERIVAAILEGAEEAARLAMRDHLRGSQARYRRLLRQTAPPGP</sequence>
<evidence type="ECO:0000256" key="1">
    <source>
        <dbReference type="ARBA" id="ARBA00023015"/>
    </source>
</evidence>
<reference evidence="5 6" key="1">
    <citation type="submission" date="2019-10" db="EMBL/GenBank/DDBJ databases">
        <title>Cognatihalovulum marinum gen. nov. sp. nov., a new member of the family Rhodobacteraceae isolated from deep seawater of the Northwest Indian Ocean.</title>
        <authorList>
            <person name="Ruan C."/>
            <person name="Wang J."/>
            <person name="Zheng X."/>
            <person name="Song L."/>
            <person name="Zhu Y."/>
            <person name="Huang Y."/>
            <person name="Lu Z."/>
            <person name="Du W."/>
            <person name="Huang L."/>
            <person name="Dai X."/>
        </authorList>
    </citation>
    <scope>NUCLEOTIDE SEQUENCE [LARGE SCALE GENOMIC DNA]</scope>
    <source>
        <strain evidence="5 6">2CG4</strain>
    </source>
</reference>
<dbReference type="AlphaFoldDB" id="A0A6L5Z073"/>
<keyword evidence="2" id="KW-0238">DNA-binding</keyword>
<keyword evidence="1" id="KW-0805">Transcription regulation</keyword>